<keyword evidence="1" id="KW-0472">Membrane</keyword>
<evidence type="ECO:0000256" key="1">
    <source>
        <dbReference type="SAM" id="Phobius"/>
    </source>
</evidence>
<evidence type="ECO:0000313" key="2">
    <source>
        <dbReference type="EMBL" id="SVD58956.1"/>
    </source>
</evidence>
<keyword evidence="1" id="KW-1133">Transmembrane helix</keyword>
<feature type="non-terminal residue" evidence="2">
    <location>
        <position position="136"/>
    </location>
</feature>
<reference evidence="2" key="1">
    <citation type="submission" date="2018-05" db="EMBL/GenBank/DDBJ databases">
        <authorList>
            <person name="Lanie J.A."/>
            <person name="Ng W.-L."/>
            <person name="Kazmierczak K.M."/>
            <person name="Andrzejewski T.M."/>
            <person name="Davidsen T.M."/>
            <person name="Wayne K.J."/>
            <person name="Tettelin H."/>
            <person name="Glass J.I."/>
            <person name="Rusch D."/>
            <person name="Podicherti R."/>
            <person name="Tsui H.-C.T."/>
            <person name="Winkler M.E."/>
        </authorList>
    </citation>
    <scope>NUCLEOTIDE SEQUENCE</scope>
</reference>
<evidence type="ECO:0008006" key="3">
    <source>
        <dbReference type="Google" id="ProtNLM"/>
    </source>
</evidence>
<keyword evidence="1" id="KW-0812">Transmembrane</keyword>
<name>A0A382WJ34_9ZZZZ</name>
<dbReference type="EMBL" id="UINC01160356">
    <property type="protein sequence ID" value="SVD58956.1"/>
    <property type="molecule type" value="Genomic_DNA"/>
</dbReference>
<organism evidence="2">
    <name type="scientific">marine metagenome</name>
    <dbReference type="NCBI Taxonomy" id="408172"/>
    <lineage>
        <taxon>unclassified sequences</taxon>
        <taxon>metagenomes</taxon>
        <taxon>ecological metagenomes</taxon>
    </lineage>
</organism>
<sequence length="136" mass="15798">MKLITELPLWLFPLCLLLGGLYALLLYWKESRFDDANPAMRWFLMAIRFFLVSFLAFLLMAPLIRTLFREVEKPVIVIAQDNSESVLIGNDSSYYKNEYKEDMGRLIEGLGKKFDIKTYSFGDVLETEISYGFDGK</sequence>
<protein>
    <recommendedName>
        <fullName evidence="3">VWA domain-containing protein</fullName>
    </recommendedName>
</protein>
<proteinExistence type="predicted"/>
<feature type="transmembrane region" description="Helical" evidence="1">
    <location>
        <begin position="7"/>
        <end position="28"/>
    </location>
</feature>
<accession>A0A382WJ34</accession>
<gene>
    <name evidence="2" type="ORF">METZ01_LOCUS411810</name>
</gene>
<dbReference type="AlphaFoldDB" id="A0A382WJ34"/>
<feature type="transmembrane region" description="Helical" evidence="1">
    <location>
        <begin position="40"/>
        <end position="64"/>
    </location>
</feature>